<keyword evidence="6" id="KW-0963">Cytoplasm</keyword>
<dbReference type="SUPFAM" id="SSF53335">
    <property type="entry name" value="S-adenosyl-L-methionine-dependent methyltransferases"/>
    <property type="match status" value="1"/>
</dbReference>
<evidence type="ECO:0000313" key="9">
    <source>
        <dbReference type="Proteomes" id="UP000321168"/>
    </source>
</evidence>
<dbReference type="Proteomes" id="UP000321168">
    <property type="component" value="Unassembled WGS sequence"/>
</dbReference>
<dbReference type="InterPro" id="IPR023397">
    <property type="entry name" value="SAM-dep_MeTrfase_MraW_recog"/>
</dbReference>
<evidence type="ECO:0000256" key="3">
    <source>
        <dbReference type="ARBA" id="ARBA00022603"/>
    </source>
</evidence>
<comment type="catalytic activity">
    <reaction evidence="6">
        <text>cytidine(1402) in 16S rRNA + S-adenosyl-L-methionine = N(4)-methylcytidine(1402) in 16S rRNA + S-adenosyl-L-homocysteine + H(+)</text>
        <dbReference type="Rhea" id="RHEA:42928"/>
        <dbReference type="Rhea" id="RHEA-COMP:10286"/>
        <dbReference type="Rhea" id="RHEA-COMP:10287"/>
        <dbReference type="ChEBI" id="CHEBI:15378"/>
        <dbReference type="ChEBI" id="CHEBI:57856"/>
        <dbReference type="ChEBI" id="CHEBI:59789"/>
        <dbReference type="ChEBI" id="CHEBI:74506"/>
        <dbReference type="ChEBI" id="CHEBI:82748"/>
        <dbReference type="EC" id="2.1.1.199"/>
    </reaction>
</comment>
<keyword evidence="2 6" id="KW-0698">rRNA processing</keyword>
<feature type="binding site" evidence="6">
    <location>
        <position position="98"/>
    </location>
    <ligand>
        <name>S-adenosyl-L-methionine</name>
        <dbReference type="ChEBI" id="CHEBI:59789"/>
    </ligand>
</feature>
<dbReference type="GO" id="GO:0071424">
    <property type="term" value="F:rRNA (cytosine-N4-)-methyltransferase activity"/>
    <property type="evidence" value="ECO:0007669"/>
    <property type="project" value="UniProtKB-UniRule"/>
</dbReference>
<sequence>MSMPNYHIPVLFFEVLEHLAIKSDGVYVDLTLGGGGHAKGILEKLGPKGKLVVFDQDPDAWDNAPKDDRVVLVKQNFRHLKKYLKFYGVKQIDGVLADLGVSSHQFDEASRGFSFRYDAELDMRMNPQKELSAKTVLADYSEGDLKDIFKKYGEIRQSHLLARKIVAQRTEQPINTTRELVALVESVFGKRKTDASLLAQVFQALRIEVNEELKVLEEFLESLPEILSPEGRAVIISYHSLEDRLVKNFFKSGSLSGDQEKDFYGNLIRPLKPLTTKPIVPTPEEMQRNSRATSAKMRVAEKIEQSKQ</sequence>
<evidence type="ECO:0000256" key="7">
    <source>
        <dbReference type="SAM" id="MobiDB-lite"/>
    </source>
</evidence>
<keyword evidence="9" id="KW-1185">Reference proteome</keyword>
<evidence type="ECO:0000256" key="6">
    <source>
        <dbReference type="HAMAP-Rule" id="MF_01007"/>
    </source>
</evidence>
<dbReference type="SUPFAM" id="SSF81799">
    <property type="entry name" value="Putative methyltransferase TM0872, insert domain"/>
    <property type="match status" value="1"/>
</dbReference>
<dbReference type="AlphaFoldDB" id="A0A5C6V2L6"/>
<dbReference type="Pfam" id="PF01795">
    <property type="entry name" value="Methyltransf_5"/>
    <property type="match status" value="1"/>
</dbReference>
<protein>
    <recommendedName>
        <fullName evidence="6">Ribosomal RNA small subunit methyltransferase H</fullName>
        <ecNumber evidence="6">2.1.1.199</ecNumber>
    </recommendedName>
    <alternativeName>
        <fullName evidence="6">16S rRNA m(4)C1402 methyltransferase</fullName>
    </alternativeName>
    <alternativeName>
        <fullName evidence="6">rRNA (cytosine-N(4)-)-methyltransferase RsmH</fullName>
    </alternativeName>
</protein>
<comment type="function">
    <text evidence="6">Specifically methylates the N4 position of cytidine in position 1402 (C1402) of 16S rRNA.</text>
</comment>
<evidence type="ECO:0000256" key="1">
    <source>
        <dbReference type="ARBA" id="ARBA00010396"/>
    </source>
</evidence>
<dbReference type="EMBL" id="VORB01000005">
    <property type="protein sequence ID" value="TXC78881.1"/>
    <property type="molecule type" value="Genomic_DNA"/>
</dbReference>
<feature type="binding site" evidence="6">
    <location>
        <begin position="35"/>
        <end position="37"/>
    </location>
    <ligand>
        <name>S-adenosyl-L-methionine</name>
        <dbReference type="ChEBI" id="CHEBI:59789"/>
    </ligand>
</feature>
<dbReference type="RefSeq" id="WP_147014405.1">
    <property type="nucleotide sequence ID" value="NZ_VORB01000005.1"/>
</dbReference>
<feature type="binding site" evidence="6">
    <location>
        <position position="55"/>
    </location>
    <ligand>
        <name>S-adenosyl-L-methionine</name>
        <dbReference type="ChEBI" id="CHEBI:59789"/>
    </ligand>
</feature>
<dbReference type="PIRSF" id="PIRSF004486">
    <property type="entry name" value="MraW"/>
    <property type="match status" value="1"/>
</dbReference>
<keyword evidence="4 6" id="KW-0808">Transferase</keyword>
<feature type="binding site" evidence="6">
    <location>
        <position position="77"/>
    </location>
    <ligand>
        <name>S-adenosyl-L-methionine</name>
        <dbReference type="ChEBI" id="CHEBI:59789"/>
    </ligand>
</feature>
<keyword evidence="5 6" id="KW-0949">S-adenosyl-L-methionine</keyword>
<evidence type="ECO:0000256" key="2">
    <source>
        <dbReference type="ARBA" id="ARBA00022552"/>
    </source>
</evidence>
<dbReference type="InterPro" id="IPR002903">
    <property type="entry name" value="RsmH"/>
</dbReference>
<comment type="similarity">
    <text evidence="1 6">Belongs to the methyltransferase superfamily. RsmH family.</text>
</comment>
<organism evidence="8 9">
    <name type="scientific">Luteibaculum oceani</name>
    <dbReference type="NCBI Taxonomy" id="1294296"/>
    <lineage>
        <taxon>Bacteria</taxon>
        <taxon>Pseudomonadati</taxon>
        <taxon>Bacteroidota</taxon>
        <taxon>Flavobacteriia</taxon>
        <taxon>Flavobacteriales</taxon>
        <taxon>Luteibaculaceae</taxon>
        <taxon>Luteibaculum</taxon>
    </lineage>
</organism>
<evidence type="ECO:0000256" key="4">
    <source>
        <dbReference type="ARBA" id="ARBA00022679"/>
    </source>
</evidence>
<comment type="caution">
    <text evidence="8">The sequence shown here is derived from an EMBL/GenBank/DDBJ whole genome shotgun (WGS) entry which is preliminary data.</text>
</comment>
<dbReference type="Gene3D" id="1.10.150.170">
    <property type="entry name" value="Putative methyltransferase TM0872, insert domain"/>
    <property type="match status" value="1"/>
</dbReference>
<accession>A0A5C6V2L6</accession>
<dbReference type="GO" id="GO:0005737">
    <property type="term" value="C:cytoplasm"/>
    <property type="evidence" value="ECO:0007669"/>
    <property type="project" value="UniProtKB-SubCell"/>
</dbReference>
<dbReference type="PANTHER" id="PTHR11265:SF0">
    <property type="entry name" value="12S RRNA N4-METHYLCYTIDINE METHYLTRANSFERASE"/>
    <property type="match status" value="1"/>
</dbReference>
<name>A0A5C6V2L6_9FLAO</name>
<reference evidence="8 9" key="1">
    <citation type="submission" date="2019-08" db="EMBL/GenBank/DDBJ databases">
        <title>Genome of Luteibaculum oceani JCM 18817.</title>
        <authorList>
            <person name="Bowman J.P."/>
        </authorList>
    </citation>
    <scope>NUCLEOTIDE SEQUENCE [LARGE SCALE GENOMIC DNA]</scope>
    <source>
        <strain evidence="8 9">JCM 18817</strain>
    </source>
</reference>
<keyword evidence="3 6" id="KW-0489">Methyltransferase</keyword>
<dbReference type="PANTHER" id="PTHR11265">
    <property type="entry name" value="S-ADENOSYL-METHYLTRANSFERASE MRAW"/>
    <property type="match status" value="1"/>
</dbReference>
<evidence type="ECO:0000313" key="8">
    <source>
        <dbReference type="EMBL" id="TXC78881.1"/>
    </source>
</evidence>
<feature type="region of interest" description="Disordered" evidence="7">
    <location>
        <begin position="275"/>
        <end position="308"/>
    </location>
</feature>
<evidence type="ECO:0000256" key="5">
    <source>
        <dbReference type="ARBA" id="ARBA00022691"/>
    </source>
</evidence>
<comment type="subcellular location">
    <subcellularLocation>
        <location evidence="6">Cytoplasm</location>
    </subcellularLocation>
</comment>
<gene>
    <name evidence="6 8" type="primary">rsmH</name>
    <name evidence="8" type="ORF">FRX97_06615</name>
</gene>
<dbReference type="NCBIfam" id="TIGR00006">
    <property type="entry name" value="16S rRNA (cytosine(1402)-N(4))-methyltransferase RsmH"/>
    <property type="match status" value="1"/>
</dbReference>
<dbReference type="Gene3D" id="3.40.50.150">
    <property type="entry name" value="Vaccinia Virus protein VP39"/>
    <property type="match status" value="1"/>
</dbReference>
<dbReference type="HAMAP" id="MF_01007">
    <property type="entry name" value="16SrRNA_methyltr_H"/>
    <property type="match status" value="1"/>
</dbReference>
<dbReference type="InterPro" id="IPR029063">
    <property type="entry name" value="SAM-dependent_MTases_sf"/>
</dbReference>
<feature type="binding site" evidence="6">
    <location>
        <position position="105"/>
    </location>
    <ligand>
        <name>S-adenosyl-L-methionine</name>
        <dbReference type="ChEBI" id="CHEBI:59789"/>
    </ligand>
</feature>
<dbReference type="GO" id="GO:0070475">
    <property type="term" value="P:rRNA base methylation"/>
    <property type="evidence" value="ECO:0007669"/>
    <property type="project" value="UniProtKB-UniRule"/>
</dbReference>
<dbReference type="EC" id="2.1.1.199" evidence="6"/>
<dbReference type="OrthoDB" id="9806637at2"/>
<feature type="compositionally biased region" description="Basic and acidic residues" evidence="7">
    <location>
        <begin position="298"/>
        <end position="308"/>
    </location>
</feature>
<proteinExistence type="inferred from homology"/>